<dbReference type="CDD" id="cd00093">
    <property type="entry name" value="HTH_XRE"/>
    <property type="match status" value="1"/>
</dbReference>
<dbReference type="SUPFAM" id="SSF47413">
    <property type="entry name" value="lambda repressor-like DNA-binding domains"/>
    <property type="match status" value="1"/>
</dbReference>
<feature type="domain" description="HTH cro/C1-type" evidence="1">
    <location>
        <begin position="26"/>
        <end position="71"/>
    </location>
</feature>
<dbReference type="RefSeq" id="WP_367844695.1">
    <property type="nucleotide sequence ID" value="NZ_JBFOHL010000007.1"/>
</dbReference>
<organism evidence="2 3">
    <name type="scientific">Rhodanobacter geophilus</name>
    <dbReference type="NCBI Taxonomy" id="3162488"/>
    <lineage>
        <taxon>Bacteria</taxon>
        <taxon>Pseudomonadati</taxon>
        <taxon>Pseudomonadota</taxon>
        <taxon>Gammaproteobacteria</taxon>
        <taxon>Lysobacterales</taxon>
        <taxon>Rhodanobacteraceae</taxon>
        <taxon>Rhodanobacter</taxon>
    </lineage>
</organism>
<dbReference type="InterPro" id="IPR010982">
    <property type="entry name" value="Lambda_DNA-bd_dom_sf"/>
</dbReference>
<dbReference type="InterPro" id="IPR001387">
    <property type="entry name" value="Cro/C1-type_HTH"/>
</dbReference>
<gene>
    <name evidence="2" type="ORF">ABQJ56_09090</name>
</gene>
<dbReference type="Proteomes" id="UP001556170">
    <property type="component" value="Unassembled WGS sequence"/>
</dbReference>
<name>A0ABV3QPV7_9GAMM</name>
<dbReference type="PROSITE" id="PS50943">
    <property type="entry name" value="HTH_CROC1"/>
    <property type="match status" value="1"/>
</dbReference>
<protein>
    <submittedName>
        <fullName evidence="2">Helix-turn-helix domain-containing protein</fullName>
    </submittedName>
</protein>
<dbReference type="Gene3D" id="1.10.260.40">
    <property type="entry name" value="lambda repressor-like DNA-binding domains"/>
    <property type="match status" value="1"/>
</dbReference>
<sequence length="147" mass="16238">MSKVATSSQNVSIGQRLTAVRATTALSQGAFAEMLGLSLRAYANYERGEREMPVALFRALYETFGIDPVWLLDGPGEQPVKAATRATDVALVDRIIDWVDTELASMGKKLRPEQRLRILKAAYALSAEKGRLEPSSMRELLSVVVRR</sequence>
<evidence type="ECO:0000259" key="1">
    <source>
        <dbReference type="PROSITE" id="PS50943"/>
    </source>
</evidence>
<dbReference type="EMBL" id="JBFOHL010000007">
    <property type="protein sequence ID" value="MEW9624386.1"/>
    <property type="molecule type" value="Genomic_DNA"/>
</dbReference>
<proteinExistence type="predicted"/>
<evidence type="ECO:0000313" key="3">
    <source>
        <dbReference type="Proteomes" id="UP001556170"/>
    </source>
</evidence>
<keyword evidence="3" id="KW-1185">Reference proteome</keyword>
<accession>A0ABV3QPV7</accession>
<dbReference type="Pfam" id="PF12844">
    <property type="entry name" value="HTH_19"/>
    <property type="match status" value="1"/>
</dbReference>
<dbReference type="SMART" id="SM00530">
    <property type="entry name" value="HTH_XRE"/>
    <property type="match status" value="1"/>
</dbReference>
<evidence type="ECO:0000313" key="2">
    <source>
        <dbReference type="EMBL" id="MEW9624386.1"/>
    </source>
</evidence>
<reference evidence="2 3" key="1">
    <citation type="submission" date="2024-06" db="EMBL/GenBank/DDBJ databases">
        <authorList>
            <person name="Woo H."/>
        </authorList>
    </citation>
    <scope>NUCLEOTIDE SEQUENCE [LARGE SCALE GENOMIC DNA]</scope>
    <source>
        <strain evidence="2 3">S2-g</strain>
    </source>
</reference>
<comment type="caution">
    <text evidence="2">The sequence shown here is derived from an EMBL/GenBank/DDBJ whole genome shotgun (WGS) entry which is preliminary data.</text>
</comment>